<dbReference type="Proteomes" id="UP000324517">
    <property type="component" value="Unassembled WGS sequence"/>
</dbReference>
<evidence type="ECO:0000313" key="2">
    <source>
        <dbReference type="EMBL" id="TYS71277.1"/>
    </source>
</evidence>
<evidence type="ECO:0000256" key="1">
    <source>
        <dbReference type="SAM" id="MobiDB-lite"/>
    </source>
</evidence>
<sequence>MPKYYYYYKNEHKMVIEDDAAEFDYKKHDKKDHCDKHDKKHDKKDHCDKHDKKDHKKDHSKLVEFAYQTFDSITELPLPLTFPLSTQPQVVATATLKDVEKGNVVWLNGLYHVNNNSPEFADVFTRIYRGNISPANLIYQSIVEVDAEGNDDATESVTQFVDVVPADAKNVTYYLTAQKGPFSDDLSVFAYGPITFTAAEIKQ</sequence>
<feature type="region of interest" description="Disordered" evidence="1">
    <location>
        <begin position="31"/>
        <end position="54"/>
    </location>
</feature>
<reference evidence="2 3" key="1">
    <citation type="submission" date="2019-08" db="EMBL/GenBank/DDBJ databases">
        <title>Bacillus genomes from the desert of Cuatro Cienegas, Coahuila.</title>
        <authorList>
            <person name="Olmedo-Alvarez G."/>
        </authorList>
    </citation>
    <scope>NUCLEOTIDE SEQUENCE [LARGE SCALE GENOMIC DNA]</scope>
    <source>
        <strain evidence="2 3">CH98b_3T</strain>
    </source>
</reference>
<gene>
    <name evidence="2" type="ORF">FZC75_14735</name>
</gene>
<organism evidence="2 3">
    <name type="scientific">Sutcliffiella horikoshii</name>
    <dbReference type="NCBI Taxonomy" id="79883"/>
    <lineage>
        <taxon>Bacteria</taxon>
        <taxon>Bacillati</taxon>
        <taxon>Bacillota</taxon>
        <taxon>Bacilli</taxon>
        <taxon>Bacillales</taxon>
        <taxon>Bacillaceae</taxon>
        <taxon>Sutcliffiella</taxon>
    </lineage>
</organism>
<dbReference type="EMBL" id="VTET01000007">
    <property type="protein sequence ID" value="TYS71277.1"/>
    <property type="molecule type" value="Genomic_DNA"/>
</dbReference>
<dbReference type="AlphaFoldDB" id="A0A5D4T6C5"/>
<comment type="caution">
    <text evidence="2">The sequence shown here is derived from an EMBL/GenBank/DDBJ whole genome shotgun (WGS) entry which is preliminary data.</text>
</comment>
<proteinExistence type="predicted"/>
<evidence type="ECO:0000313" key="3">
    <source>
        <dbReference type="Proteomes" id="UP000324517"/>
    </source>
</evidence>
<protein>
    <submittedName>
        <fullName evidence="2">Uncharacterized protein</fullName>
    </submittedName>
</protein>
<dbReference type="RefSeq" id="WP_148979840.1">
    <property type="nucleotide sequence ID" value="NZ_JBNIKO010000003.1"/>
</dbReference>
<accession>A0A5D4T6C5</accession>
<name>A0A5D4T6C5_9BACI</name>
<dbReference type="OrthoDB" id="2082607at2"/>